<proteinExistence type="predicted"/>
<protein>
    <recommendedName>
        <fullName evidence="3">Pesticidal crystal protein N-terminal domain-containing protein</fullName>
    </recommendedName>
</protein>
<organism evidence="1 2">
    <name type="scientific">Fusarium oxysporum f. sp. cepae</name>
    <dbReference type="NCBI Taxonomy" id="396571"/>
    <lineage>
        <taxon>Eukaryota</taxon>
        <taxon>Fungi</taxon>
        <taxon>Dikarya</taxon>
        <taxon>Ascomycota</taxon>
        <taxon>Pezizomycotina</taxon>
        <taxon>Sordariomycetes</taxon>
        <taxon>Hypocreomycetidae</taxon>
        <taxon>Hypocreales</taxon>
        <taxon>Nectriaceae</taxon>
        <taxon>Fusarium</taxon>
        <taxon>Fusarium oxysporum species complex</taxon>
    </lineage>
</organism>
<dbReference type="Gene3D" id="1.20.190.10">
    <property type="entry name" value="Pesticidal crystal protein, N-terminal domain"/>
    <property type="match status" value="1"/>
</dbReference>
<comment type="caution">
    <text evidence="1">The sequence shown here is derived from an EMBL/GenBank/DDBJ whole genome shotgun (WGS) entry which is preliminary data.</text>
</comment>
<dbReference type="InterPro" id="IPR036716">
    <property type="entry name" value="Pest_crys_N_sf"/>
</dbReference>
<evidence type="ECO:0000313" key="1">
    <source>
        <dbReference type="EMBL" id="RKK24340.1"/>
    </source>
</evidence>
<evidence type="ECO:0008006" key="3">
    <source>
        <dbReference type="Google" id="ProtNLM"/>
    </source>
</evidence>
<gene>
    <name evidence="1" type="ORF">BFJ65_g2284</name>
</gene>
<evidence type="ECO:0000313" key="2">
    <source>
        <dbReference type="Proteomes" id="UP000270866"/>
    </source>
</evidence>
<name>A0A3L6NWN6_FUSOX</name>
<dbReference type="Proteomes" id="UP000270866">
    <property type="component" value="Chromosome 4"/>
</dbReference>
<dbReference type="EMBL" id="MRCU01000002">
    <property type="protein sequence ID" value="RKK24340.1"/>
    <property type="molecule type" value="Genomic_DNA"/>
</dbReference>
<reference evidence="1 2" key="1">
    <citation type="journal article" date="2018" name="Sci. Rep.">
        <title>Characterisation of pathogen-specific regions and novel effector candidates in Fusarium oxysporum f. sp. cepae.</title>
        <authorList>
            <person name="Armitage A.D."/>
            <person name="Taylor A."/>
            <person name="Sobczyk M.K."/>
            <person name="Baxter L."/>
            <person name="Greenfield B.P."/>
            <person name="Bates H.J."/>
            <person name="Wilson F."/>
            <person name="Jackson A.C."/>
            <person name="Ott S."/>
            <person name="Harrison R.J."/>
            <person name="Clarkson J.P."/>
        </authorList>
    </citation>
    <scope>NUCLEOTIDE SEQUENCE [LARGE SCALE GENOMIC DNA]</scope>
    <source>
        <strain evidence="1 2">FoC_Fus2</strain>
    </source>
</reference>
<accession>A0A3L6NWN6</accession>
<dbReference type="GO" id="GO:0090729">
    <property type="term" value="F:toxin activity"/>
    <property type="evidence" value="ECO:0007669"/>
    <property type="project" value="InterPro"/>
</dbReference>
<dbReference type="AlphaFoldDB" id="A0A3L6NWN6"/>
<sequence>MISDELNQSLNGKTTHDVLKAASVNTTGLYIPDENINSDNVEEVTKVIICSVLSEVPVIGSLLSGLLDAFWPGGPTDIWESIKGKVEALVDEKIQQHEATMMRQKLHGIYLVLKNLTDQPPLSQARNFHSTLTFLCLEAPSFIENESPWYCLPFIIPFGTLYISALWTRCKYCIDIDGTDSSKDKYEQNLAKAIEDFQAAVAKARTQCIEKRKKEINHKEWDYVNGITYHEVEDQRTHSNLTISSDKVSSDANKAKLFEQLNYDIDSQYGGELDTILAPTRLWERYKPGYVAQIQYYQHLEYPRWLWNGISPTTTRFDTSWFYRTKGKLDRIVCYHTDIGGNKQVVGMQLAYGDYHLNIGGRRGTCTSMYIDYNEEVVNVRATASKKYNTLETIQFTKARQTFDSQGRAKFDNYSSIGNAKELVIPTGMGFMGSLAFLAAQVNTEELHFIHNSETAKPHPTSMVGACGWSHDDDDEGFIGLFQPVFGCWEKIALDGGSTWSLRDPRL</sequence>
<dbReference type="SUPFAM" id="SSF56849">
    <property type="entry name" value="delta-Endotoxin (insectocide), N-terminal domain"/>
    <property type="match status" value="1"/>
</dbReference>